<dbReference type="Gene3D" id="3.40.50.720">
    <property type="entry name" value="NAD(P)-binding Rossmann-like Domain"/>
    <property type="match status" value="1"/>
</dbReference>
<reference evidence="3 4" key="1">
    <citation type="submission" date="2022-08" db="EMBL/GenBank/DDBJ databases">
        <title>Reclassification of Massilia species as members of the genera Telluria, Duganella, Pseudoduganella, Mokoshia gen. nov. and Zemynaea gen. nov. using orthogonal and non-orthogonal genome-based approaches.</title>
        <authorList>
            <person name="Bowman J.P."/>
        </authorList>
    </citation>
    <scope>NUCLEOTIDE SEQUENCE [LARGE SCALE GENOMIC DNA]</scope>
    <source>
        <strain evidence="3 4">JCM 31606</strain>
    </source>
</reference>
<dbReference type="PRINTS" id="PR00081">
    <property type="entry name" value="GDHRDH"/>
</dbReference>
<gene>
    <name evidence="3" type="ORF">NX778_03750</name>
</gene>
<dbReference type="PROSITE" id="PS51257">
    <property type="entry name" value="PROKAR_LIPOPROTEIN"/>
    <property type="match status" value="1"/>
</dbReference>
<evidence type="ECO:0000256" key="1">
    <source>
        <dbReference type="ARBA" id="ARBA00006484"/>
    </source>
</evidence>
<sequence length="263" mass="27943">MTEVIVKQTRKAAYPSLQGRRVFVTGGASGIGACIVRAFAEQGARVAFVDIAGEAGAALCEAVEQEGFARPLFTRCDITDVGALQAAIAGSARELGGSFDILVNNAANDQRHRIEDVSVSYYDDRIAINQRPLFFAVQSVAPGMIAQGGGSIINISSISWHAKGAGYPVYAAAKAAAHGLTRGLARDLGRHNVRVNTVTPGWVMTQRQMEMWVDAAALEEIGRNQCLPGQLLPEHIASMCLYLGADDSAMCSAQEFVVDAGWT</sequence>
<dbReference type="RefSeq" id="WP_258810330.1">
    <property type="nucleotide sequence ID" value="NZ_JANUGU010000001.1"/>
</dbReference>
<protein>
    <submittedName>
        <fullName evidence="3">SDR family oxidoreductase</fullName>
    </submittedName>
</protein>
<dbReference type="PRINTS" id="PR00080">
    <property type="entry name" value="SDRFAMILY"/>
</dbReference>
<comment type="similarity">
    <text evidence="1">Belongs to the short-chain dehydrogenases/reductases (SDR) family.</text>
</comment>
<dbReference type="EMBL" id="JANUGU010000001">
    <property type="protein sequence ID" value="MCS0657174.1"/>
    <property type="molecule type" value="Genomic_DNA"/>
</dbReference>
<evidence type="ECO:0000256" key="2">
    <source>
        <dbReference type="ARBA" id="ARBA00023002"/>
    </source>
</evidence>
<keyword evidence="4" id="KW-1185">Reference proteome</keyword>
<dbReference type="InterPro" id="IPR036291">
    <property type="entry name" value="NAD(P)-bd_dom_sf"/>
</dbReference>
<evidence type="ECO:0000313" key="4">
    <source>
        <dbReference type="Proteomes" id="UP001204621"/>
    </source>
</evidence>
<dbReference type="InterPro" id="IPR002347">
    <property type="entry name" value="SDR_fam"/>
</dbReference>
<dbReference type="PANTHER" id="PTHR43639:SF1">
    <property type="entry name" value="SHORT-CHAIN DEHYDROGENASE_REDUCTASE FAMILY PROTEIN"/>
    <property type="match status" value="1"/>
</dbReference>
<evidence type="ECO:0000313" key="3">
    <source>
        <dbReference type="EMBL" id="MCS0657174.1"/>
    </source>
</evidence>
<organism evidence="3 4">
    <name type="scientific">Massilia terrae</name>
    <dbReference type="NCBI Taxonomy" id="1811224"/>
    <lineage>
        <taxon>Bacteria</taxon>
        <taxon>Pseudomonadati</taxon>
        <taxon>Pseudomonadota</taxon>
        <taxon>Betaproteobacteria</taxon>
        <taxon>Burkholderiales</taxon>
        <taxon>Oxalobacteraceae</taxon>
        <taxon>Telluria group</taxon>
        <taxon>Massilia</taxon>
    </lineage>
</organism>
<dbReference type="Proteomes" id="UP001204621">
    <property type="component" value="Unassembled WGS sequence"/>
</dbReference>
<keyword evidence="2" id="KW-0560">Oxidoreductase</keyword>
<proteinExistence type="inferred from homology"/>
<dbReference type="SUPFAM" id="SSF51735">
    <property type="entry name" value="NAD(P)-binding Rossmann-fold domains"/>
    <property type="match status" value="1"/>
</dbReference>
<dbReference type="Pfam" id="PF13561">
    <property type="entry name" value="adh_short_C2"/>
    <property type="match status" value="1"/>
</dbReference>
<comment type="caution">
    <text evidence="3">The sequence shown here is derived from an EMBL/GenBank/DDBJ whole genome shotgun (WGS) entry which is preliminary data.</text>
</comment>
<dbReference type="PROSITE" id="PS00061">
    <property type="entry name" value="ADH_SHORT"/>
    <property type="match status" value="1"/>
</dbReference>
<accession>A0ABT2CT99</accession>
<name>A0ABT2CT99_9BURK</name>
<dbReference type="PANTHER" id="PTHR43639">
    <property type="entry name" value="OXIDOREDUCTASE, SHORT-CHAIN DEHYDROGENASE/REDUCTASE FAMILY (AFU_ORTHOLOGUE AFUA_5G02870)"/>
    <property type="match status" value="1"/>
</dbReference>
<dbReference type="InterPro" id="IPR020904">
    <property type="entry name" value="Sc_DH/Rdtase_CS"/>
</dbReference>